<keyword evidence="1" id="KW-0732">Signal</keyword>
<reference evidence="3" key="1">
    <citation type="submission" date="2017-09" db="EMBL/GenBank/DDBJ databases">
        <title>Depth-based differentiation of microbial function through sediment-hosted aquifers and enrichment of novel symbionts in the deep terrestrial subsurface.</title>
        <authorList>
            <person name="Probst A.J."/>
            <person name="Ladd B."/>
            <person name="Jarett J.K."/>
            <person name="Geller-Mcgrath D.E."/>
            <person name="Sieber C.M.K."/>
            <person name="Emerson J.B."/>
            <person name="Anantharaman K."/>
            <person name="Thomas B.C."/>
            <person name="Malmstrom R."/>
            <person name="Stieglmeier M."/>
            <person name="Klingl A."/>
            <person name="Woyke T."/>
            <person name="Ryan C.M."/>
            <person name="Banfield J.F."/>
        </authorList>
    </citation>
    <scope>NUCLEOTIDE SEQUENCE [LARGE SCALE GENOMIC DNA]</scope>
</reference>
<feature type="chain" id="PRO_5014870120" description="Fibronectin type-III domain-containing protein" evidence="1">
    <location>
        <begin position="28"/>
        <end position="726"/>
    </location>
</feature>
<dbReference type="InterPro" id="IPR013783">
    <property type="entry name" value="Ig-like_fold"/>
</dbReference>
<feature type="signal peptide" evidence="1">
    <location>
        <begin position="1"/>
        <end position="27"/>
    </location>
</feature>
<organism evidence="2 3">
    <name type="scientific">candidate division WWE3 bacterium CG_4_9_14_0_2_um_filter_35_11</name>
    <dbReference type="NCBI Taxonomy" id="1975077"/>
    <lineage>
        <taxon>Bacteria</taxon>
        <taxon>Katanobacteria</taxon>
    </lineage>
</organism>
<gene>
    <name evidence="2" type="ORF">CO058_02715</name>
</gene>
<comment type="caution">
    <text evidence="2">The sequence shown here is derived from an EMBL/GenBank/DDBJ whole genome shotgun (WGS) entry which is preliminary data.</text>
</comment>
<sequence>MKFLPKLFLAIFVLSAPLFTNVDSAFAGCNALGCATDGDCDSSGTVCGSDPASCAIDCSNACTDPSDPTKTIPGTAVITGTSCNLCDYDVTCGTCDCGGGGGGPSGGALNGVVFATDTLKRWVQSPLTCNQSYLGVSVKAYDESGAFTSNGGFNCNTECSNCDGNGHFDIFGIVEANKELSVILTIPAGGYSCSSASWAVTDRNDLGNPSDNVIIGGGNGCEASFIPDNNVFDWRYGITFFMNTIDNDPPSNPGDPVTAACIPINGGIMPITFTASTDNDSGLSHYVVNVDEDNNNSSNFSVACSDVNNSGDVCISTTSTSINYSFHDDKIYRIWIDAFDNAGNKSSSSEVIYLPKTAPPSPSSVDATDGLVSKINISWVDNSNQTYNSETSFDVIKDGNVIGSVSPNIVAYSDANDLCDGSNHSYNISAVNSCGSNLSAPANAGSCVTLYDNAWWQVFNGGVHSNGGIVLDGVPSADFVIGDGLAVDHPFIVGESVSTFNGYGLVSSVSGPIDISNGDAGIAGHDFFTESTTMDMENVATPEFFDEIRAVGSAWNAEPTAEPTTALSSIGSSTSPSYFERNSSDTINSIISYNENKVVAVIFTPSTGTLTLRKDIVDTSYDKDKFLVLFVDGNVLIDSSVLSIDAFIFASGKITVESKGTNLDNQVLIKGGLYGHEVVLNRDLRNIVVNNNKPAELISYNHNLMLNQQDIPLEVKETPIIWVLED</sequence>
<proteinExistence type="predicted"/>
<dbReference type="AlphaFoldDB" id="A0A2M8ELI9"/>
<dbReference type="Proteomes" id="UP000229756">
    <property type="component" value="Unassembled WGS sequence"/>
</dbReference>
<evidence type="ECO:0008006" key="4">
    <source>
        <dbReference type="Google" id="ProtNLM"/>
    </source>
</evidence>
<evidence type="ECO:0000313" key="2">
    <source>
        <dbReference type="EMBL" id="PJC23575.1"/>
    </source>
</evidence>
<dbReference type="Gene3D" id="2.60.40.10">
    <property type="entry name" value="Immunoglobulins"/>
    <property type="match status" value="1"/>
</dbReference>
<dbReference type="InterPro" id="IPR036116">
    <property type="entry name" value="FN3_sf"/>
</dbReference>
<evidence type="ECO:0000256" key="1">
    <source>
        <dbReference type="SAM" id="SignalP"/>
    </source>
</evidence>
<dbReference type="EMBL" id="PFSJ01000020">
    <property type="protein sequence ID" value="PJC23575.1"/>
    <property type="molecule type" value="Genomic_DNA"/>
</dbReference>
<dbReference type="SUPFAM" id="SSF49265">
    <property type="entry name" value="Fibronectin type III"/>
    <property type="match status" value="1"/>
</dbReference>
<protein>
    <recommendedName>
        <fullName evidence="4">Fibronectin type-III domain-containing protein</fullName>
    </recommendedName>
</protein>
<name>A0A2M8ELI9_UNCKA</name>
<evidence type="ECO:0000313" key="3">
    <source>
        <dbReference type="Proteomes" id="UP000229756"/>
    </source>
</evidence>
<accession>A0A2M8ELI9</accession>